<protein>
    <submittedName>
        <fullName evidence="2">Uncharacterized protein</fullName>
    </submittedName>
</protein>
<proteinExistence type="predicted"/>
<evidence type="ECO:0000313" key="2">
    <source>
        <dbReference type="EMBL" id="KAJ1097616.1"/>
    </source>
</evidence>
<keyword evidence="3" id="KW-1185">Reference proteome</keyword>
<dbReference type="AlphaFoldDB" id="A0AAV7M2I9"/>
<gene>
    <name evidence="2" type="ORF">NDU88_002733</name>
</gene>
<dbReference type="Proteomes" id="UP001066276">
    <property type="component" value="Chromosome 10"/>
</dbReference>
<comment type="caution">
    <text evidence="2">The sequence shown here is derived from an EMBL/GenBank/DDBJ whole genome shotgun (WGS) entry which is preliminary data.</text>
</comment>
<dbReference type="EMBL" id="JANPWB010000014">
    <property type="protein sequence ID" value="KAJ1097616.1"/>
    <property type="molecule type" value="Genomic_DNA"/>
</dbReference>
<organism evidence="2 3">
    <name type="scientific">Pleurodeles waltl</name>
    <name type="common">Iberian ribbed newt</name>
    <dbReference type="NCBI Taxonomy" id="8319"/>
    <lineage>
        <taxon>Eukaryota</taxon>
        <taxon>Metazoa</taxon>
        <taxon>Chordata</taxon>
        <taxon>Craniata</taxon>
        <taxon>Vertebrata</taxon>
        <taxon>Euteleostomi</taxon>
        <taxon>Amphibia</taxon>
        <taxon>Batrachia</taxon>
        <taxon>Caudata</taxon>
        <taxon>Salamandroidea</taxon>
        <taxon>Salamandridae</taxon>
        <taxon>Pleurodelinae</taxon>
        <taxon>Pleurodeles</taxon>
    </lineage>
</organism>
<reference evidence="2" key="1">
    <citation type="journal article" date="2022" name="bioRxiv">
        <title>Sequencing and chromosome-scale assembly of the giantPleurodeles waltlgenome.</title>
        <authorList>
            <person name="Brown T."/>
            <person name="Elewa A."/>
            <person name="Iarovenko S."/>
            <person name="Subramanian E."/>
            <person name="Araus A.J."/>
            <person name="Petzold A."/>
            <person name="Susuki M."/>
            <person name="Suzuki K.-i.T."/>
            <person name="Hayashi T."/>
            <person name="Toyoda A."/>
            <person name="Oliveira C."/>
            <person name="Osipova E."/>
            <person name="Leigh N.D."/>
            <person name="Simon A."/>
            <person name="Yun M.H."/>
        </authorList>
    </citation>
    <scope>NUCLEOTIDE SEQUENCE</scope>
    <source>
        <strain evidence="2">20211129_DDA</strain>
        <tissue evidence="2">Liver</tissue>
    </source>
</reference>
<sequence>MQVELGRHGGVPWALLRDAGGLGGHGSASQAAISRSLSVGWKGAAAPRRPPAEDSHRTSKRQGGSPMGGSGQATVDELWHELDVRRTCCARCWGGAAQIWSCVGVQALPHKSRPTLVANCRVAMRAEKRTQTR</sequence>
<evidence type="ECO:0000256" key="1">
    <source>
        <dbReference type="SAM" id="MobiDB-lite"/>
    </source>
</evidence>
<name>A0AAV7M2I9_PLEWA</name>
<feature type="region of interest" description="Disordered" evidence="1">
    <location>
        <begin position="39"/>
        <end position="74"/>
    </location>
</feature>
<accession>A0AAV7M2I9</accession>
<evidence type="ECO:0000313" key="3">
    <source>
        <dbReference type="Proteomes" id="UP001066276"/>
    </source>
</evidence>